<name>A0AAE3QM20_9BACT</name>
<organism evidence="2 3">
    <name type="scientific">Xanthocytophaga flava</name>
    <dbReference type="NCBI Taxonomy" id="3048013"/>
    <lineage>
        <taxon>Bacteria</taxon>
        <taxon>Pseudomonadati</taxon>
        <taxon>Bacteroidota</taxon>
        <taxon>Cytophagia</taxon>
        <taxon>Cytophagales</taxon>
        <taxon>Rhodocytophagaceae</taxon>
        <taxon>Xanthocytophaga</taxon>
    </lineage>
</organism>
<evidence type="ECO:0000313" key="2">
    <source>
        <dbReference type="EMBL" id="MDJ1479930.1"/>
    </source>
</evidence>
<proteinExistence type="predicted"/>
<keyword evidence="1" id="KW-1133">Transmembrane helix</keyword>
<dbReference type="Proteomes" id="UP001241110">
    <property type="component" value="Unassembled WGS sequence"/>
</dbReference>
<gene>
    <name evidence="2" type="ORF">QNI16_05490</name>
</gene>
<comment type="caution">
    <text evidence="2">The sequence shown here is derived from an EMBL/GenBank/DDBJ whole genome shotgun (WGS) entry which is preliminary data.</text>
</comment>
<keyword evidence="1" id="KW-0472">Membrane</keyword>
<evidence type="ECO:0000313" key="3">
    <source>
        <dbReference type="Proteomes" id="UP001241110"/>
    </source>
</evidence>
<sequence length="221" mass="25848">MKILDKVKSCLENRNYNKSCSPKWYVSVGISNKSTEGVYSVKLKQGRDILLYGVSFFIFLTFGYAQNKNLAKVNSMPITGTWKVDSVDFKTEKNSYLKKVDVYIKFDSNLILASGINDSIGFCYLHSVKTPNTISLLIYFSMYQLKFPYIYQVNSKEAIEYFKKNNCNNLKFKTLKFERSKSFNDKLEQFFLKVTNTYKYSLKEESLVLESNNLKIYLHRH</sequence>
<evidence type="ECO:0000256" key="1">
    <source>
        <dbReference type="SAM" id="Phobius"/>
    </source>
</evidence>
<dbReference type="AlphaFoldDB" id="A0AAE3QM20"/>
<dbReference type="EMBL" id="JASJOS010000002">
    <property type="protein sequence ID" value="MDJ1479930.1"/>
    <property type="molecule type" value="Genomic_DNA"/>
</dbReference>
<accession>A0AAE3QM20</accession>
<reference evidence="2" key="1">
    <citation type="submission" date="2023-05" db="EMBL/GenBank/DDBJ databases">
        <authorList>
            <person name="Zhang X."/>
        </authorList>
    </citation>
    <scope>NUCLEOTIDE SEQUENCE</scope>
    <source>
        <strain evidence="2">YF14B1</strain>
    </source>
</reference>
<feature type="transmembrane region" description="Helical" evidence="1">
    <location>
        <begin position="49"/>
        <end position="65"/>
    </location>
</feature>
<keyword evidence="1" id="KW-0812">Transmembrane</keyword>
<protein>
    <submittedName>
        <fullName evidence="2">Uncharacterized protein</fullName>
    </submittedName>
</protein>